<dbReference type="InterPro" id="IPR003661">
    <property type="entry name" value="HisK_dim/P_dom"/>
</dbReference>
<dbReference type="Gene3D" id="3.30.565.10">
    <property type="entry name" value="Histidine kinase-like ATPase, C-terminal domain"/>
    <property type="match status" value="1"/>
</dbReference>
<dbReference type="PROSITE" id="PS50109">
    <property type="entry name" value="HIS_KIN"/>
    <property type="match status" value="1"/>
</dbReference>
<dbReference type="InterPro" id="IPR036097">
    <property type="entry name" value="HisK_dim/P_sf"/>
</dbReference>
<evidence type="ECO:0000256" key="5">
    <source>
        <dbReference type="ARBA" id="ARBA00022692"/>
    </source>
</evidence>
<keyword evidence="7 8" id="KW-1133">Transmembrane helix</keyword>
<evidence type="ECO:0000313" key="11">
    <source>
        <dbReference type="Proteomes" id="UP000051643"/>
    </source>
</evidence>
<dbReference type="GO" id="GO:0005886">
    <property type="term" value="C:plasma membrane"/>
    <property type="evidence" value="ECO:0007669"/>
    <property type="project" value="TreeGrafter"/>
</dbReference>
<dbReference type="InterPro" id="IPR005467">
    <property type="entry name" value="His_kinase_dom"/>
</dbReference>
<dbReference type="Proteomes" id="UP000051643">
    <property type="component" value="Unassembled WGS sequence"/>
</dbReference>
<keyword evidence="3" id="KW-0597">Phosphoprotein</keyword>
<organism evidence="10 11">
    <name type="scientific">Salegentibacter mishustinae</name>
    <dbReference type="NCBI Taxonomy" id="270918"/>
    <lineage>
        <taxon>Bacteria</taxon>
        <taxon>Pseudomonadati</taxon>
        <taxon>Bacteroidota</taxon>
        <taxon>Flavobacteriia</taxon>
        <taxon>Flavobacteriales</taxon>
        <taxon>Flavobacteriaceae</taxon>
        <taxon>Salegentibacter</taxon>
    </lineage>
</organism>
<dbReference type="Pfam" id="PF02518">
    <property type="entry name" value="HATPase_c"/>
    <property type="match status" value="1"/>
</dbReference>
<gene>
    <name evidence="10" type="ORF">APR42_05695</name>
</gene>
<feature type="transmembrane region" description="Helical" evidence="8">
    <location>
        <begin position="135"/>
        <end position="158"/>
    </location>
</feature>
<comment type="catalytic activity">
    <reaction evidence="1">
        <text>ATP + protein L-histidine = ADP + protein N-phospho-L-histidine.</text>
        <dbReference type="EC" id="2.7.13.3"/>
    </reaction>
</comment>
<dbReference type="RefSeq" id="WP_057481953.1">
    <property type="nucleotide sequence ID" value="NZ_BMWR01000001.1"/>
</dbReference>
<name>A0A0Q9Z8C9_9FLAO</name>
<dbReference type="InterPro" id="IPR036890">
    <property type="entry name" value="HATPase_C_sf"/>
</dbReference>
<dbReference type="SUPFAM" id="SSF47384">
    <property type="entry name" value="Homodimeric domain of signal transducing histidine kinase"/>
    <property type="match status" value="1"/>
</dbReference>
<dbReference type="Gene3D" id="1.10.287.130">
    <property type="match status" value="1"/>
</dbReference>
<dbReference type="GO" id="GO:0000155">
    <property type="term" value="F:phosphorelay sensor kinase activity"/>
    <property type="evidence" value="ECO:0007669"/>
    <property type="project" value="InterPro"/>
</dbReference>
<evidence type="ECO:0000256" key="3">
    <source>
        <dbReference type="ARBA" id="ARBA00022553"/>
    </source>
</evidence>
<dbReference type="SMART" id="SM00388">
    <property type="entry name" value="HisKA"/>
    <property type="match status" value="1"/>
</dbReference>
<feature type="domain" description="Histidine kinase" evidence="9">
    <location>
        <begin position="220"/>
        <end position="422"/>
    </location>
</feature>
<reference evidence="10" key="1">
    <citation type="submission" date="2015-10" db="EMBL/GenBank/DDBJ databases">
        <title>Draft genome sequence of Salegentibacter mishustinae KCTC 12263.</title>
        <authorList>
            <person name="Lin W."/>
            <person name="Zheng Q."/>
        </authorList>
    </citation>
    <scope>NUCLEOTIDE SEQUENCE [LARGE SCALE GENOMIC DNA]</scope>
    <source>
        <strain evidence="10">KCTC 12263</strain>
    </source>
</reference>
<dbReference type="PANTHER" id="PTHR45436:SF5">
    <property type="entry name" value="SENSOR HISTIDINE KINASE TRCS"/>
    <property type="match status" value="1"/>
</dbReference>
<keyword evidence="8" id="KW-0472">Membrane</keyword>
<dbReference type="EC" id="2.7.13.3" evidence="2"/>
<dbReference type="SUPFAM" id="SSF55874">
    <property type="entry name" value="ATPase domain of HSP90 chaperone/DNA topoisomerase II/histidine kinase"/>
    <property type="match status" value="1"/>
</dbReference>
<sequence>MKLLNYTTSYFAAILLVLLGIWAVIFYLEMLDEIYDSLDDGLDNQKMLVINRAKSDPEIIQRLNFEDGSYTIRPISNKVAMNFRDSYRDTLMYMQNEKDYEPVRLLETVFKKDDEFYKLKIITSMVEEDDLIEDLLFSLVLLYVGLILSIVLLNNLILKKIWNPFYGLLQQLKNFRLEKDQKINTVSSNIEEFNLLNTRIEQMLEKSVSSYNSQKQFIENAAHELQTPLAISINKLELLVENEDLNNQQIELVASVLNNLEGLTRMNNSLLLLSKIENQQFPDEEDVVFNDLIEELKRDYEDLAAHKSIKINIESTSVLKHTMNRGLAKILLSNLLKNAIVHGQKESAIEILISENSFSISNSSNQASLDSDKVFSRFQKNSGSKNSNGIGLAIAQTIAKKYNLQLKYFYSDKHNFQLNFPK</sequence>
<keyword evidence="11" id="KW-1185">Reference proteome</keyword>
<evidence type="ECO:0000256" key="7">
    <source>
        <dbReference type="ARBA" id="ARBA00022989"/>
    </source>
</evidence>
<feature type="transmembrane region" description="Helical" evidence="8">
    <location>
        <begin position="7"/>
        <end position="28"/>
    </location>
</feature>
<evidence type="ECO:0000256" key="4">
    <source>
        <dbReference type="ARBA" id="ARBA00022679"/>
    </source>
</evidence>
<evidence type="ECO:0000259" key="9">
    <source>
        <dbReference type="PROSITE" id="PS50109"/>
    </source>
</evidence>
<dbReference type="Pfam" id="PF00512">
    <property type="entry name" value="HisKA"/>
    <property type="match status" value="1"/>
</dbReference>
<dbReference type="InterPro" id="IPR003594">
    <property type="entry name" value="HATPase_dom"/>
</dbReference>
<proteinExistence type="predicted"/>
<evidence type="ECO:0000256" key="8">
    <source>
        <dbReference type="SAM" id="Phobius"/>
    </source>
</evidence>
<comment type="caution">
    <text evidence="10">The sequence shown here is derived from an EMBL/GenBank/DDBJ whole genome shotgun (WGS) entry which is preliminary data.</text>
</comment>
<protein>
    <recommendedName>
        <fullName evidence="2">histidine kinase</fullName>
        <ecNumber evidence="2">2.7.13.3</ecNumber>
    </recommendedName>
</protein>
<dbReference type="PANTHER" id="PTHR45436">
    <property type="entry name" value="SENSOR HISTIDINE KINASE YKOH"/>
    <property type="match status" value="1"/>
</dbReference>
<evidence type="ECO:0000256" key="2">
    <source>
        <dbReference type="ARBA" id="ARBA00012438"/>
    </source>
</evidence>
<dbReference type="CDD" id="cd00082">
    <property type="entry name" value="HisKA"/>
    <property type="match status" value="1"/>
</dbReference>
<evidence type="ECO:0000313" key="10">
    <source>
        <dbReference type="EMBL" id="KRG28281.1"/>
    </source>
</evidence>
<dbReference type="EMBL" id="LKTP01000023">
    <property type="protein sequence ID" value="KRG28281.1"/>
    <property type="molecule type" value="Genomic_DNA"/>
</dbReference>
<keyword evidence="5 8" id="KW-0812">Transmembrane</keyword>
<dbReference type="AlphaFoldDB" id="A0A0Q9Z8C9"/>
<accession>A0A0Q9Z8C9</accession>
<evidence type="ECO:0000256" key="6">
    <source>
        <dbReference type="ARBA" id="ARBA00022777"/>
    </source>
</evidence>
<dbReference type="STRING" id="270918.APR42_05695"/>
<keyword evidence="6 10" id="KW-0418">Kinase</keyword>
<dbReference type="InterPro" id="IPR050428">
    <property type="entry name" value="TCS_sensor_his_kinase"/>
</dbReference>
<dbReference type="OrthoDB" id="1522504at2"/>
<evidence type="ECO:0000256" key="1">
    <source>
        <dbReference type="ARBA" id="ARBA00000085"/>
    </source>
</evidence>
<keyword evidence="4" id="KW-0808">Transferase</keyword>